<feature type="non-terminal residue" evidence="14">
    <location>
        <position position="370"/>
    </location>
</feature>
<dbReference type="InterPro" id="IPR003092">
    <property type="entry name" value="2pore_dom_K_chnl_TASK"/>
</dbReference>
<dbReference type="EMBL" id="OB662301">
    <property type="protein sequence ID" value="CAD7229824.1"/>
    <property type="molecule type" value="Genomic_DNA"/>
</dbReference>
<dbReference type="InterPro" id="IPR003280">
    <property type="entry name" value="2pore_dom_K_chnl"/>
</dbReference>
<feature type="domain" description="Potassium channel" evidence="13">
    <location>
        <begin position="63"/>
        <end position="133"/>
    </location>
</feature>
<dbReference type="Gene3D" id="1.10.287.70">
    <property type="match status" value="1"/>
</dbReference>
<dbReference type="InterPro" id="IPR013099">
    <property type="entry name" value="K_chnl_dom"/>
</dbReference>
<name>A0A7R8ZS98_9CRUS</name>
<reference evidence="14" key="1">
    <citation type="submission" date="2020-11" db="EMBL/GenBank/DDBJ databases">
        <authorList>
            <person name="Tran Van P."/>
        </authorList>
    </citation>
    <scope>NUCLEOTIDE SEQUENCE</scope>
</reference>
<proteinExistence type="inferred from homology"/>
<dbReference type="SUPFAM" id="SSF81324">
    <property type="entry name" value="Voltage-gated potassium channels"/>
    <property type="match status" value="2"/>
</dbReference>
<evidence type="ECO:0000256" key="12">
    <source>
        <dbReference type="RuleBase" id="RU003857"/>
    </source>
</evidence>
<dbReference type="PANTHER" id="PTHR11003">
    <property type="entry name" value="POTASSIUM CHANNEL, SUBFAMILY K"/>
    <property type="match status" value="1"/>
</dbReference>
<dbReference type="PRINTS" id="PR01333">
    <property type="entry name" value="2POREKCHANEL"/>
</dbReference>
<dbReference type="OrthoDB" id="297496at2759"/>
<dbReference type="GO" id="GO:0005886">
    <property type="term" value="C:plasma membrane"/>
    <property type="evidence" value="ECO:0007669"/>
    <property type="project" value="TreeGrafter"/>
</dbReference>
<organism evidence="14">
    <name type="scientific">Cyprideis torosa</name>
    <dbReference type="NCBI Taxonomy" id="163714"/>
    <lineage>
        <taxon>Eukaryota</taxon>
        <taxon>Metazoa</taxon>
        <taxon>Ecdysozoa</taxon>
        <taxon>Arthropoda</taxon>
        <taxon>Crustacea</taxon>
        <taxon>Oligostraca</taxon>
        <taxon>Ostracoda</taxon>
        <taxon>Podocopa</taxon>
        <taxon>Podocopida</taxon>
        <taxon>Cytherocopina</taxon>
        <taxon>Cytheroidea</taxon>
        <taxon>Cytherideidae</taxon>
        <taxon>Cyprideis</taxon>
    </lineage>
</organism>
<dbReference type="AlphaFoldDB" id="A0A7R8ZS98"/>
<evidence type="ECO:0000256" key="10">
    <source>
        <dbReference type="ARBA" id="ARBA00023136"/>
    </source>
</evidence>
<evidence type="ECO:0000256" key="3">
    <source>
        <dbReference type="ARBA" id="ARBA00022448"/>
    </source>
</evidence>
<feature type="domain" description="Potassium channel" evidence="13">
    <location>
        <begin position="169"/>
        <end position="244"/>
    </location>
</feature>
<keyword evidence="5 12" id="KW-0812">Transmembrane</keyword>
<keyword evidence="9 12" id="KW-0406">Ion transport</keyword>
<keyword evidence="6" id="KW-0631">Potassium channel</keyword>
<comment type="similarity">
    <text evidence="2 12">Belongs to the two pore domain potassium channel (TC 1.A.1.8) family.</text>
</comment>
<evidence type="ECO:0000256" key="6">
    <source>
        <dbReference type="ARBA" id="ARBA00022826"/>
    </source>
</evidence>
<evidence type="ECO:0000256" key="1">
    <source>
        <dbReference type="ARBA" id="ARBA00004141"/>
    </source>
</evidence>
<evidence type="ECO:0000256" key="9">
    <source>
        <dbReference type="ARBA" id="ARBA00023065"/>
    </source>
</evidence>
<protein>
    <recommendedName>
        <fullName evidence="13">Potassium channel domain-containing protein</fullName>
    </recommendedName>
</protein>
<evidence type="ECO:0000259" key="13">
    <source>
        <dbReference type="Pfam" id="PF07885"/>
    </source>
</evidence>
<evidence type="ECO:0000256" key="7">
    <source>
        <dbReference type="ARBA" id="ARBA00022958"/>
    </source>
</evidence>
<keyword evidence="7" id="KW-0630">Potassium</keyword>
<dbReference type="GO" id="GO:0015271">
    <property type="term" value="F:outward rectifier potassium channel activity"/>
    <property type="evidence" value="ECO:0007669"/>
    <property type="project" value="TreeGrafter"/>
</dbReference>
<evidence type="ECO:0000256" key="2">
    <source>
        <dbReference type="ARBA" id="ARBA00006666"/>
    </source>
</evidence>
<evidence type="ECO:0000256" key="4">
    <source>
        <dbReference type="ARBA" id="ARBA00022538"/>
    </source>
</evidence>
<accession>A0A7R8ZS98</accession>
<dbReference type="PRINTS" id="PR01095">
    <property type="entry name" value="TASKCHANNEL"/>
</dbReference>
<keyword evidence="3 12" id="KW-0813">Transport</keyword>
<gene>
    <name evidence="14" type="ORF">CTOB1V02_LOCUS7690</name>
</gene>
<evidence type="ECO:0000256" key="11">
    <source>
        <dbReference type="ARBA" id="ARBA00023303"/>
    </source>
</evidence>
<keyword evidence="10" id="KW-0472">Membrane</keyword>
<dbReference type="PANTHER" id="PTHR11003:SF291">
    <property type="entry name" value="IP11374P"/>
    <property type="match status" value="1"/>
</dbReference>
<dbReference type="GO" id="GO:0022841">
    <property type="term" value="F:potassium ion leak channel activity"/>
    <property type="evidence" value="ECO:0007669"/>
    <property type="project" value="TreeGrafter"/>
</dbReference>
<comment type="subcellular location">
    <subcellularLocation>
        <location evidence="1">Membrane</location>
        <topology evidence="1">Multi-pass membrane protein</topology>
    </subcellularLocation>
</comment>
<keyword evidence="11 12" id="KW-0407">Ion channel</keyword>
<dbReference type="GO" id="GO:0030322">
    <property type="term" value="P:stabilization of membrane potential"/>
    <property type="evidence" value="ECO:0007669"/>
    <property type="project" value="TreeGrafter"/>
</dbReference>
<keyword evidence="4" id="KW-0633">Potassium transport</keyword>
<evidence type="ECO:0000256" key="8">
    <source>
        <dbReference type="ARBA" id="ARBA00022989"/>
    </source>
</evidence>
<sequence length="370" mass="41566">MMKRQNVRTLSLVVATITYLLVGAAVFDALESQTEEARWGILQEMKKDLVERYNISDKDYKFIEAAIIRSIPHKAGPQWKFAGAFYFATVVMAMIGYGHSTPATFQGKAFCMIYAMVGIPLGLVMFQSIGERLNKGASIAIRKLKGFCKCKRTEATEVNLLFATFVLSSLIITTGAAMFSHYEQWSYFDSLYYCFITLTTIGFGDFVALQNDKALVMNHRYVAMSLIFILFGLAVVAASMNLLVLRFMTLDAEDLIKREEEMFSASQHVVTLEDELIGGYSALTPPPVTETPRGKLILEDQTSVCSCTCYGRSYSSRRKKDHKPVGHGSSSSDMANQTEERPVYCNAICERREAYAVYNYREAAQWKRAS</sequence>
<evidence type="ECO:0000313" key="14">
    <source>
        <dbReference type="EMBL" id="CAD7229824.1"/>
    </source>
</evidence>
<dbReference type="Pfam" id="PF07885">
    <property type="entry name" value="Ion_trans_2"/>
    <property type="match status" value="2"/>
</dbReference>
<dbReference type="PIRSF" id="PIRSF038061">
    <property type="entry name" value="K_channel_subfamily_K_type"/>
    <property type="match status" value="1"/>
</dbReference>
<dbReference type="FunFam" id="1.10.287.70:FF:000090">
    <property type="entry name" value="two pore potassium channel protein sup-9"/>
    <property type="match status" value="1"/>
</dbReference>
<evidence type="ECO:0000256" key="5">
    <source>
        <dbReference type="ARBA" id="ARBA00022692"/>
    </source>
</evidence>
<keyword evidence="8" id="KW-1133">Transmembrane helix</keyword>